<keyword evidence="5" id="KW-0665">Pyrimidine biosynthesis</keyword>
<dbReference type="PIRSF" id="PIRSF000164">
    <property type="entry name" value="DHO_oxidase"/>
    <property type="match status" value="1"/>
</dbReference>
<dbReference type="HOGENOM" id="CLU_042042_4_0_3"/>
<dbReference type="UniPathway" id="UPA00070"/>
<keyword evidence="6" id="KW-0560">Oxidoreductase</keyword>
<evidence type="ECO:0000256" key="5">
    <source>
        <dbReference type="ARBA" id="ARBA00022975"/>
    </source>
</evidence>
<dbReference type="STRING" id="43989.cce_3252"/>
<name>B1WXQ9_CROS5</name>
<keyword evidence="4" id="KW-0288">FMN</keyword>
<dbReference type="PANTHER" id="PTHR48109">
    <property type="entry name" value="DIHYDROOROTATE DEHYDROGENASE (QUINONE), MITOCHONDRIAL-RELATED"/>
    <property type="match status" value="1"/>
</dbReference>
<reference evidence="8 9" key="1">
    <citation type="journal article" date="2008" name="Proc. Natl. Acad. Sci. U.S.A.">
        <title>The genome of Cyanothece 51142, a unicellular diazotrophic cyanobacterium important in the marine nitrogen cycle.</title>
        <authorList>
            <person name="Welsh E.A."/>
            <person name="Liberton M."/>
            <person name="Stoeckel J."/>
            <person name="Loh T."/>
            <person name="Elvitigala T."/>
            <person name="Wang C."/>
            <person name="Wollam A."/>
            <person name="Fulton R.S."/>
            <person name="Clifton S.W."/>
            <person name="Jacobs J.M."/>
            <person name="Aurora R."/>
            <person name="Ghosh B.K."/>
            <person name="Sherman L.A."/>
            <person name="Smith R.D."/>
            <person name="Wilson R.K."/>
            <person name="Pakrasi H.B."/>
        </authorList>
    </citation>
    <scope>NUCLEOTIDE SEQUENCE [LARGE SCALE GENOMIC DNA]</scope>
    <source>
        <strain evidence="9">ATCC 51142 / BH68</strain>
    </source>
</reference>
<comment type="cofactor">
    <cofactor evidence="1">
        <name>FMN</name>
        <dbReference type="ChEBI" id="CHEBI:58210"/>
    </cofactor>
</comment>
<evidence type="ECO:0000256" key="6">
    <source>
        <dbReference type="ARBA" id="ARBA00023002"/>
    </source>
</evidence>
<dbReference type="InterPro" id="IPR012135">
    <property type="entry name" value="Dihydroorotate_DH_1_2"/>
</dbReference>
<keyword evidence="9" id="KW-1185">Reference proteome</keyword>
<dbReference type="Proteomes" id="UP000001203">
    <property type="component" value="Chromosome circular"/>
</dbReference>
<evidence type="ECO:0000256" key="1">
    <source>
        <dbReference type="ARBA" id="ARBA00001917"/>
    </source>
</evidence>
<evidence type="ECO:0000259" key="7">
    <source>
        <dbReference type="Pfam" id="PF01180"/>
    </source>
</evidence>
<dbReference type="InterPro" id="IPR005720">
    <property type="entry name" value="Dihydroorotate_DH_cat"/>
</dbReference>
<evidence type="ECO:0000256" key="4">
    <source>
        <dbReference type="ARBA" id="ARBA00022643"/>
    </source>
</evidence>
<dbReference type="OrthoDB" id="9794954at2"/>
<gene>
    <name evidence="8" type="ordered locus">cce_3252</name>
</gene>
<evidence type="ECO:0000313" key="8">
    <source>
        <dbReference type="EMBL" id="ACB52600.1"/>
    </source>
</evidence>
<feature type="domain" description="Dihydroorotate dehydrogenase catalytic" evidence="7">
    <location>
        <begin position="88"/>
        <end position="290"/>
    </location>
</feature>
<dbReference type="AlphaFoldDB" id="B1WXQ9"/>
<protein>
    <submittedName>
        <fullName evidence="8">Dihydroorotate oxidase</fullName>
    </submittedName>
</protein>
<dbReference type="CDD" id="cd04739">
    <property type="entry name" value="DHOD_like"/>
    <property type="match status" value="1"/>
</dbReference>
<accession>B1WXQ9</accession>
<keyword evidence="3" id="KW-0285">Flavoprotein</keyword>
<dbReference type="Gene3D" id="3.20.20.70">
    <property type="entry name" value="Aldolase class I"/>
    <property type="match status" value="1"/>
</dbReference>
<dbReference type="GO" id="GO:0044205">
    <property type="term" value="P:'de novo' UMP biosynthetic process"/>
    <property type="evidence" value="ECO:0007669"/>
    <property type="project" value="UniProtKB-UniPathway"/>
</dbReference>
<dbReference type="NCBIfam" id="NF005741">
    <property type="entry name" value="PRK07565.1"/>
    <property type="match status" value="1"/>
</dbReference>
<dbReference type="GO" id="GO:0006207">
    <property type="term" value="P:'de novo' pyrimidine nucleobase biosynthetic process"/>
    <property type="evidence" value="ECO:0007669"/>
    <property type="project" value="TreeGrafter"/>
</dbReference>
<dbReference type="PANTHER" id="PTHR48109:SF3">
    <property type="entry name" value="SLL0744 PROTEIN"/>
    <property type="match status" value="1"/>
</dbReference>
<evidence type="ECO:0000256" key="3">
    <source>
        <dbReference type="ARBA" id="ARBA00022630"/>
    </source>
</evidence>
<dbReference type="RefSeq" id="WP_009547611.1">
    <property type="nucleotide sequence ID" value="NC_010546.1"/>
</dbReference>
<evidence type="ECO:0000256" key="2">
    <source>
        <dbReference type="ARBA" id="ARBA00004725"/>
    </source>
</evidence>
<dbReference type="GO" id="GO:0005737">
    <property type="term" value="C:cytoplasm"/>
    <property type="evidence" value="ECO:0007669"/>
    <property type="project" value="InterPro"/>
</dbReference>
<dbReference type="EMBL" id="CP000806">
    <property type="protein sequence ID" value="ACB52600.1"/>
    <property type="molecule type" value="Genomic_DNA"/>
</dbReference>
<sequence length="348" mass="39004">MDLSTTYMGMALKSPLVVGSCAPLTEEIDNIKKMEDSGAAAVVLHSFFEEQLRQEQLELHHHLTHGTESFAEALTYFPEPEIFHVGSQEYLDHIRTSKEIVDIPIIASINGSTLGGWLDYSQQIEQAGADALELNIYYVPTDLDIPGGEIEQNYLDILKAVKSEINIPIAVKLSPYFSNMANMAKRLGETGADGLVLFNRFYQPDIDLNNLEVYPNVLLSTPHAMRLPMRWLAILYGKIEADLAATSGIHHPTDVIKMVMAGAKVTQVVSALLRHGIHYLTTLEEGMRNWMEENEYESIQQMQGSLSQLHCPDPTAFERSQYMKALQTYAPIWRSVQTPPLSPLTQEN</sequence>
<evidence type="ECO:0000313" key="9">
    <source>
        <dbReference type="Proteomes" id="UP000001203"/>
    </source>
</evidence>
<dbReference type="SUPFAM" id="SSF51395">
    <property type="entry name" value="FMN-linked oxidoreductases"/>
    <property type="match status" value="1"/>
</dbReference>
<comment type="pathway">
    <text evidence="2">Pyrimidine metabolism; UMP biosynthesis via de novo pathway.</text>
</comment>
<dbReference type="GO" id="GO:0004152">
    <property type="term" value="F:dihydroorotate dehydrogenase activity"/>
    <property type="evidence" value="ECO:0007669"/>
    <property type="project" value="InterPro"/>
</dbReference>
<organism evidence="8 9">
    <name type="scientific">Crocosphaera subtropica (strain ATCC 51142 / BH68)</name>
    <name type="common">Cyanothece sp. (strain ATCC 51142)</name>
    <dbReference type="NCBI Taxonomy" id="43989"/>
    <lineage>
        <taxon>Bacteria</taxon>
        <taxon>Bacillati</taxon>
        <taxon>Cyanobacteriota</taxon>
        <taxon>Cyanophyceae</taxon>
        <taxon>Oscillatoriophycideae</taxon>
        <taxon>Chroococcales</taxon>
        <taxon>Aphanothecaceae</taxon>
        <taxon>Crocosphaera</taxon>
        <taxon>Crocosphaera subtropica</taxon>
    </lineage>
</organism>
<dbReference type="Pfam" id="PF01180">
    <property type="entry name" value="DHO_dh"/>
    <property type="match status" value="1"/>
</dbReference>
<dbReference type="eggNOG" id="COG0167">
    <property type="taxonomic scope" value="Bacteria"/>
</dbReference>
<dbReference type="InterPro" id="IPR050074">
    <property type="entry name" value="DHO_dehydrogenase"/>
</dbReference>
<proteinExistence type="predicted"/>
<dbReference type="InterPro" id="IPR013785">
    <property type="entry name" value="Aldolase_TIM"/>
</dbReference>
<dbReference type="KEGG" id="cyt:cce_3252"/>